<dbReference type="AlphaFoldDB" id="A0A2N5IST1"/>
<proteinExistence type="predicted"/>
<protein>
    <submittedName>
        <fullName evidence="1">Uncharacterized protein</fullName>
    </submittedName>
</protein>
<name>A0A2N5IST1_9BIFI</name>
<comment type="caution">
    <text evidence="1">The sequence shown here is derived from an EMBL/GenBank/DDBJ whole genome shotgun (WGS) entry which is preliminary data.</text>
</comment>
<evidence type="ECO:0000313" key="2">
    <source>
        <dbReference type="Proteomes" id="UP000234855"/>
    </source>
</evidence>
<sequence>MRPPMFHLRFARSFVRFTAKAPQAAPFLRLPKRCTKRTNVGGVPPQIPKIACET</sequence>
<reference evidence="1 2" key="1">
    <citation type="submission" date="2017-07" db="EMBL/GenBank/DDBJ databases">
        <title>Bifidobacterium novel species.</title>
        <authorList>
            <person name="Lugli G.A."/>
            <person name="Milani C."/>
            <person name="Duranti S."/>
            <person name="Mangifesta M."/>
        </authorList>
    </citation>
    <scope>NUCLEOTIDE SEQUENCE [LARGE SCALE GENOMIC DNA]</scope>
    <source>
        <strain evidence="1 2">45</strain>
    </source>
</reference>
<organism evidence="1 2">
    <name type="scientific">Bifidobacterium imperatoris</name>
    <dbReference type="NCBI Taxonomy" id="2020965"/>
    <lineage>
        <taxon>Bacteria</taxon>
        <taxon>Bacillati</taxon>
        <taxon>Actinomycetota</taxon>
        <taxon>Actinomycetes</taxon>
        <taxon>Bifidobacteriales</taxon>
        <taxon>Bifidobacteriaceae</taxon>
        <taxon>Bifidobacterium</taxon>
    </lineage>
</organism>
<gene>
    <name evidence="1" type="ORF">Tam1G_0857</name>
</gene>
<dbReference type="EMBL" id="NMWV01000011">
    <property type="protein sequence ID" value="PLS25001.1"/>
    <property type="molecule type" value="Genomic_DNA"/>
</dbReference>
<accession>A0A2N5IST1</accession>
<evidence type="ECO:0000313" key="1">
    <source>
        <dbReference type="EMBL" id="PLS25001.1"/>
    </source>
</evidence>
<dbReference type="Proteomes" id="UP000234855">
    <property type="component" value="Unassembled WGS sequence"/>
</dbReference>